<reference evidence="9" key="1">
    <citation type="submission" date="2025-05" db="UniProtKB">
        <authorList>
            <consortium name="Ensembl"/>
        </authorList>
    </citation>
    <scope>IDENTIFICATION</scope>
</reference>
<keyword evidence="4" id="KW-1015">Disulfide bond</keyword>
<dbReference type="GO" id="GO:0030335">
    <property type="term" value="P:positive regulation of cell migration"/>
    <property type="evidence" value="ECO:0007669"/>
    <property type="project" value="TreeGrafter"/>
</dbReference>
<dbReference type="GO" id="GO:0030215">
    <property type="term" value="F:semaphorin receptor binding"/>
    <property type="evidence" value="ECO:0007669"/>
    <property type="project" value="InterPro"/>
</dbReference>
<evidence type="ECO:0000256" key="3">
    <source>
        <dbReference type="ARBA" id="ARBA00023136"/>
    </source>
</evidence>
<dbReference type="Ensembl" id="ENSCCET00000040252.1">
    <property type="protein sequence ID" value="ENSCCEP00000027149.1"/>
    <property type="gene ID" value="ENSCCEG00000023721.1"/>
</dbReference>
<comment type="caution">
    <text evidence="6">Lacks conserved residue(s) required for the propagation of feature annotation.</text>
</comment>
<dbReference type="FunFam" id="2.130.10.10:FF:000223">
    <property type="entry name" value="semaphorin-7A isoform X1"/>
    <property type="match status" value="1"/>
</dbReference>
<dbReference type="GO" id="GO:0007411">
    <property type="term" value="P:axon guidance"/>
    <property type="evidence" value="ECO:0007669"/>
    <property type="project" value="TreeGrafter"/>
</dbReference>
<evidence type="ECO:0000313" key="10">
    <source>
        <dbReference type="Proteomes" id="UP000694410"/>
    </source>
</evidence>
<dbReference type="PROSITE" id="PS51004">
    <property type="entry name" value="SEMA"/>
    <property type="match status" value="1"/>
</dbReference>
<dbReference type="InterPro" id="IPR027231">
    <property type="entry name" value="Semaphorin"/>
</dbReference>
<dbReference type="SUPFAM" id="SSF48726">
    <property type="entry name" value="Immunoglobulin"/>
    <property type="match status" value="1"/>
</dbReference>
<evidence type="ECO:0000256" key="2">
    <source>
        <dbReference type="ARBA" id="ARBA00009492"/>
    </source>
</evidence>
<evidence type="ECO:0000256" key="5">
    <source>
        <dbReference type="ARBA" id="ARBA00023180"/>
    </source>
</evidence>
<dbReference type="PANTHER" id="PTHR11036:SF80">
    <property type="entry name" value="SEMAPHORIN-7A"/>
    <property type="match status" value="1"/>
</dbReference>
<evidence type="ECO:0000259" key="8">
    <source>
        <dbReference type="PROSITE" id="PS51004"/>
    </source>
</evidence>
<comment type="similarity">
    <text evidence="2">Belongs to the semaphorin family.</text>
</comment>
<dbReference type="Pfam" id="PF01437">
    <property type="entry name" value="PSI"/>
    <property type="match status" value="1"/>
</dbReference>
<protein>
    <submittedName>
        <fullName evidence="9">Semaphorin 7A (JohnMiltonHagen blood group)</fullName>
    </submittedName>
</protein>
<dbReference type="InterPro" id="IPR002165">
    <property type="entry name" value="Plexin_repeat"/>
</dbReference>
<dbReference type="AlphaFoldDB" id="A0A8C0ZKC4"/>
<dbReference type="SMART" id="SM00423">
    <property type="entry name" value="PSI"/>
    <property type="match status" value="1"/>
</dbReference>
<dbReference type="GO" id="GO:0009897">
    <property type="term" value="C:external side of plasma membrane"/>
    <property type="evidence" value="ECO:0007669"/>
    <property type="project" value="TreeGrafter"/>
</dbReference>
<dbReference type="GO" id="GO:0050727">
    <property type="term" value="P:regulation of inflammatory response"/>
    <property type="evidence" value="ECO:0007669"/>
    <property type="project" value="TreeGrafter"/>
</dbReference>
<dbReference type="GO" id="GO:0071526">
    <property type="term" value="P:semaphorin-plexin signaling pathway"/>
    <property type="evidence" value="ECO:0007669"/>
    <property type="project" value="TreeGrafter"/>
</dbReference>
<dbReference type="Gene3D" id="2.60.40.10">
    <property type="entry name" value="Immunoglobulins"/>
    <property type="match status" value="1"/>
</dbReference>
<dbReference type="InterPro" id="IPR036179">
    <property type="entry name" value="Ig-like_dom_sf"/>
</dbReference>
<comment type="subcellular location">
    <subcellularLocation>
        <location evidence="1">Membrane</location>
    </subcellularLocation>
</comment>
<sequence length="793" mass="88535">MAFRCSGEAGVMQPCCNPAPLDHPAVALPLQLFRSCRRTGSGHSPASRQPLPPLSAPLLSPVSLLLSLVPTFISPPQPPWEVLREPRPSCGFSGDKATDPRTFLSPSKRRKTQKKTKKPPQKNPRRRSAGAQVFGRAAGGCFIPFSFRGESRPLLAIGCSQPFCTRRDAAVSPPGSPSPLAAGLGMGRRSSPVALLVALWLGQLAAWAAGRPKVNPRIIAAPQGAKEYVFPRTERFPVFFHQENTSSIYVGGEGRLYYYDFATRENYTEEFPVKNEGQCVTSGNLEDSRNYLTLVEQYGDGLLVCGTGACAPTCWNVTQRKESPPWDGRGIAPFTPDSNTLVVVDGQDIYSTIKKSQQNGKIPRFRRVRGGGELYTSDTVMQNPQFVKATTLRHEEPHQDKIYYFFREDNPDKSPEAPRNISRVAQLCKEDKGGTSSLSASKWTTFLKATLICVDPVTKGNFNWLQDVFFVPADDWRRSKVYGLFTNTWGSSAVCVYSFGDIDNVFQTSRLKGYNGPTPEVKPGQCVPSGQHTPSETFKIADSHPEVEERVEPLSPSRSPLFHNKHRYQRIGVHEVAAGDGQRHNVLYLATDKGSIHKVVELPDGVQNIMEIQVFPNKDPIQSMILDHARAVLYVGSGSRVLELPMDMCGAYRNNCHSCVLARDPYCGWANGSCLSLARSREVLQNLNLDSWRGSCQRGDVKEGDFRNISVMPYSRYYLNCSIESHYATYNWYHEDVLIKSCNTSHPQHDCFHFIPSVRREHYGHYVCVSEEDGFRQALVKERLLDRLRFLSQ</sequence>
<dbReference type="SUPFAM" id="SSF103575">
    <property type="entry name" value="Plexin repeat"/>
    <property type="match status" value="1"/>
</dbReference>
<gene>
    <name evidence="9" type="primary">SEMA7A</name>
</gene>
<feature type="region of interest" description="Disordered" evidence="7">
    <location>
        <begin position="77"/>
        <end position="131"/>
    </location>
</feature>
<dbReference type="SUPFAM" id="SSF101912">
    <property type="entry name" value="Sema domain"/>
    <property type="match status" value="1"/>
</dbReference>
<dbReference type="GO" id="GO:0007229">
    <property type="term" value="P:integrin-mediated signaling pathway"/>
    <property type="evidence" value="ECO:0007669"/>
    <property type="project" value="TreeGrafter"/>
</dbReference>
<evidence type="ECO:0000256" key="4">
    <source>
        <dbReference type="ARBA" id="ARBA00023157"/>
    </source>
</evidence>
<dbReference type="InterPro" id="IPR001627">
    <property type="entry name" value="Semap_dom"/>
</dbReference>
<dbReference type="Gene3D" id="3.30.1680.10">
    <property type="entry name" value="ligand-binding face of the semaphorins, domain 2"/>
    <property type="match status" value="1"/>
</dbReference>
<keyword evidence="10" id="KW-1185">Reference proteome</keyword>
<evidence type="ECO:0000313" key="9">
    <source>
        <dbReference type="Ensembl" id="ENSCCEP00000027150.1"/>
    </source>
</evidence>
<dbReference type="InterPro" id="IPR015943">
    <property type="entry name" value="WD40/YVTN_repeat-like_dom_sf"/>
</dbReference>
<dbReference type="Gene3D" id="2.130.10.10">
    <property type="entry name" value="YVTN repeat-like/Quinoprotein amine dehydrogenase"/>
    <property type="match status" value="1"/>
</dbReference>
<evidence type="ECO:0000256" key="7">
    <source>
        <dbReference type="SAM" id="MobiDB-lite"/>
    </source>
</evidence>
<dbReference type="PANTHER" id="PTHR11036">
    <property type="entry name" value="SEMAPHORIN"/>
    <property type="match status" value="1"/>
</dbReference>
<proteinExistence type="inferred from homology"/>
<evidence type="ECO:0000256" key="1">
    <source>
        <dbReference type="ARBA" id="ARBA00004370"/>
    </source>
</evidence>
<dbReference type="Pfam" id="PF01403">
    <property type="entry name" value="Sema"/>
    <property type="match status" value="1"/>
</dbReference>
<keyword evidence="5" id="KW-0325">Glycoprotein</keyword>
<dbReference type="InterPro" id="IPR016201">
    <property type="entry name" value="PSI"/>
</dbReference>
<dbReference type="GO" id="GO:0045499">
    <property type="term" value="F:chemorepellent activity"/>
    <property type="evidence" value="ECO:0007669"/>
    <property type="project" value="TreeGrafter"/>
</dbReference>
<dbReference type="SMART" id="SM00630">
    <property type="entry name" value="Sema"/>
    <property type="match status" value="1"/>
</dbReference>
<dbReference type="InterPro" id="IPR036352">
    <property type="entry name" value="Semap_dom_sf"/>
</dbReference>
<dbReference type="Ensembl" id="ENSCCET00000040253.1">
    <property type="protein sequence ID" value="ENSCCEP00000027150.1"/>
    <property type="gene ID" value="ENSCCEG00000023721.1"/>
</dbReference>
<accession>A0A8C0ZKC4</accession>
<organism evidence="9 10">
    <name type="scientific">Cyanistes caeruleus</name>
    <name type="common">Eurasian blue tit</name>
    <name type="synonym">Parus caeruleus</name>
    <dbReference type="NCBI Taxonomy" id="156563"/>
    <lineage>
        <taxon>Eukaryota</taxon>
        <taxon>Metazoa</taxon>
        <taxon>Chordata</taxon>
        <taxon>Craniata</taxon>
        <taxon>Vertebrata</taxon>
        <taxon>Euteleostomi</taxon>
        <taxon>Archelosauria</taxon>
        <taxon>Archosauria</taxon>
        <taxon>Dinosauria</taxon>
        <taxon>Saurischia</taxon>
        <taxon>Theropoda</taxon>
        <taxon>Coelurosauria</taxon>
        <taxon>Aves</taxon>
        <taxon>Neognathae</taxon>
        <taxon>Neoaves</taxon>
        <taxon>Telluraves</taxon>
        <taxon>Australaves</taxon>
        <taxon>Passeriformes</taxon>
        <taxon>Paridae</taxon>
        <taxon>Cyanistes</taxon>
    </lineage>
</organism>
<feature type="domain" description="Sema" evidence="8">
    <location>
        <begin position="217"/>
        <end position="646"/>
    </location>
</feature>
<name>A0A8C0ZKC4_CYACU</name>
<keyword evidence="3" id="KW-0472">Membrane</keyword>
<dbReference type="GO" id="GO:0001755">
    <property type="term" value="P:neural crest cell migration"/>
    <property type="evidence" value="ECO:0007669"/>
    <property type="project" value="TreeGrafter"/>
</dbReference>
<dbReference type="InterPro" id="IPR013783">
    <property type="entry name" value="Ig-like_fold"/>
</dbReference>
<dbReference type="GO" id="GO:0005178">
    <property type="term" value="F:integrin binding"/>
    <property type="evidence" value="ECO:0007669"/>
    <property type="project" value="TreeGrafter"/>
</dbReference>
<dbReference type="Proteomes" id="UP000694410">
    <property type="component" value="Unplaced"/>
</dbReference>
<evidence type="ECO:0000256" key="6">
    <source>
        <dbReference type="PROSITE-ProRule" id="PRU00352"/>
    </source>
</evidence>
<feature type="compositionally biased region" description="Basic residues" evidence="7">
    <location>
        <begin position="107"/>
        <end position="128"/>
    </location>
</feature>